<reference evidence="33" key="2">
    <citation type="submission" date="2022-10" db="EMBL/GenBank/DDBJ databases">
        <authorList>
            <consortium name="ENA_rothamsted_submissions"/>
            <consortium name="culmorum"/>
            <person name="King R."/>
        </authorList>
    </citation>
    <scope>NUCLEOTIDE SEQUENCE</scope>
</reference>
<dbReference type="PROSITE" id="PS00022">
    <property type="entry name" value="EGF_1"/>
    <property type="match status" value="1"/>
</dbReference>
<evidence type="ECO:0000256" key="6">
    <source>
        <dbReference type="ARBA" id="ARBA00022536"/>
    </source>
</evidence>
<evidence type="ECO:0000256" key="2">
    <source>
        <dbReference type="ARBA" id="ARBA00004251"/>
    </source>
</evidence>
<feature type="domain" description="Cadherin" evidence="32">
    <location>
        <begin position="524"/>
        <end position="630"/>
    </location>
</feature>
<dbReference type="GO" id="GO:0016339">
    <property type="term" value="P:calcium-dependent cell-cell adhesion via plasma membrane cell adhesion molecules"/>
    <property type="evidence" value="ECO:0007669"/>
    <property type="project" value="UniProtKB-ARBA"/>
</dbReference>
<evidence type="ECO:0000256" key="25">
    <source>
        <dbReference type="SAM" id="Phobius"/>
    </source>
</evidence>
<sequence>MTKRYSLMSESNYLLYILLLFHSYVHLANGYLLLVDDSQQPGDVIFNASVYRLGSDRFYKIDEKRSAPFVESLIHVDSRSGKVSLIEGLQCNGLYYPNLFTVHIDSTSTRLKDIDYYSLPLRIFIVGKDCAESAEEDLEYLEEDARDRRKRESWNPFSLVHPSTKRRITEARQWVSETYASFAIPTSGKWQKICLRQSQFVSSIRAFLPETISRYCAVQFRYVSDDRFEIEHSQGDLVASRDVCIVEPLWKVTVLFTASCRNVSVLNSEHRLKIVYHHQEFNDTDVARRVRRELRNQSPFFEQHLYVASVLEECEPPVIVATVKARDPENSPIAYSMTSLLDSRTQAMFDIDQKTGVVKTKVQLDRELVDVHYFRVTATDDTFPPRSGTTMLQINVLDANDHSPAFEMAEYDATVRESVSQGTAVITLKATDQDIGKNAEVQYSVSSISGGGTSTEDDDKHAFKIDPKTGVITTRTTLDRETTEVYTLIVVASDLASPQTARRSSSASVVIHVSDDNDNYPQFSERTYAVSLNEDINYNDNPVVAHIKATDADQGANAAIRYAIISGNTQSQFTIDSLTGDVSLVKPLDYETIRNYRLVIRAQDGGSPARSNTTQLLVNVKDVNDNAPRFYASLFQESVLENVPVGYSVVKVQAYDADEGSNADIKYALSARDATGGSTDDLALSVDAHSGWIYTTRELDRELQPKYMFQVIASDQGVPPQSASASVVISVQDVNDNDPVFEPKNYESVIAEDDTPGTPVATVTAVDPDEDSRLHYEITNGNIRGRFAITSQNGRGLITVAQPLDYKQEKRYVLTVTATDSGGRTDTSTVYVNVTDANNYAPVFENAPYSASAFEDVAIGTTILVVSATDNDVGLNAQITYSLGDELNDQGKDSVFAINHQTGAIVTTKLLDRETTSGYLLTVTARDGGAPPLSDTTDVEITVTDVNDNYPVFKLTAYSGTVPEDALVGTSVVQVSATDSDVGLNGKIHYSLSEKDQEDGSFVIDPTSGVIRTNKGLDRESVPFYELEAYAIDRGSPTLSSSVPVSIRIEDVNDSPPAFDSDKIVLYISENSPIGSTVGDIYAKDPDEGVNAIVQYSIIGGEDAQSFSLITRPGSEKAELLTMVELDYESPKKQFDLVVRAASPPLRSDAHVEVVVTDVNDNAPVLKDFQVMFNNFRDCFPTGSIGRIPAFDADVSDKLHYRILSGNNAKLVALNDSTGQLQLSPQLNTNVPKIASMEVSVTDGVNEIKAIMTLAVRLITEEMLFNSITVRLYQMTKEAFLSPLLGYFIDGLAAIIPCPKENIFLFSIQDDTDVASKILNVSFSVKRPDVPKEQYYSPQFLQERVYLNRGVLARLATVQILPFDDNLCVREPCLNYEECLTVLKFGNASGFISSDTVLFRPIYPVTTFTCRCPKGFTGSKEHYLCDTEVNLCYSSPCKNNGTCRVREGGYTCVCPANFTGDNCEVRVENDVCRPNVCTKDKTCIPRPGRSNFVCEDCNIMAESEHYTPLCELKSRSFTKTSFLTFPSLKQRHRLHLKMKFATQAQNGLLLYNGRYNEQHDFIALEIVEKSIQFSFSLGSEVTKVKATVPGGVSDGKWHTVVAHYFNKTVTVSLDDCDTALALKHGKELGAKWACAGFAEHSLEPRCASLTETCHRFLDLTGPLQLGGVPTEAGSFQIRNFHYEGCIAQLEIDHKFVDLNSFVTDNGTDPGCPEKRSFCDSRPCKNGGKCIEGWAMYRCICPQGYGDKDCSETIGTPWHFSGDGTLSFNPLLRPIQLPWLNALSVRTLQEDTFLMSIQVGQNSSAVVSLNKGHLLYAYNGESLMLTTKFVADGEWHHVEVTWIGTEIKLSVDYGESYGVFPFGEKIQGLYVGKILIGGPDNTYSSLNAGYNYLDGCIQDVKIGNHQTSLNRPTVKENVEDGCFSTNECHSECPASARCVIDWGRSHCECDRGHVGPLCATVCAMEPCDNGGVCVEDDRADSKGYTCDCNGTEYSGEYCENRENRPCPSSWWGEPVCGPCSCDLEAGYNPDCDKRTGRCDCRENHYRPEASERCLPCDCYHVGSRHTQCDKETGQCVCREGVIGLKCDSCPNAYAEVTLKGCEVVYDGCPRTASNGIWWPRTVFGSEAVEACPKSSHGKASRSCDNELGGWQEPDMFNCTSDRFVELRQQLSYIEKGDLLLNTFVSIKLAHDLHKATNLTETLYGADVLVTYDLVKELFNYELRVRGLNLTHSQDKDYIGNIVQSISKVLDVRYSEHWRRIKELTGDSSEQLVGYVERYIGILSASQHDTYTSPFEIVSPNMVMGLDVVTPESLYGFESESSPPLHPTHLDYTTESIILPDTSLFLEENKNLHPGPMVAFPKYNNYLLDKSKFDQNTRIFIPLKLLGIKPLETGEIITKNSLKEDGAVISYAQYKQAGQLLPRSYDESVVRRWGVEVTVGSPLISLSVLVPEYVADTGGTTERAVLFKDVKLPVGKGEDFWKTRSSNEPEIQENEARYYRRKRDQTSTKLSYKSLSGVRLSTPVRLQMWLDADNTAFNDRSNPQCVHWTSVRGFGEWSRVGCITEIEDDWYDKHDDEPILVNCSCNHLTTFAVLVDVVDLEYIPEPSLLENVSSYSCFSISLPLLLGTYLILALIRGLQTNSNTIRKNLVLCVFLAELLYFIALKARRPMVGNEFSCKLVAIGLHYLWLAAFSWMLVDAVHLYRMLTEMRDINHGPMRFYYSMGYVGPAVVVSLSVGVRAHQYGNYYFCWVSLHESVVWSLVGPICLLVLINLFVLVFSIRAAFTLQDHVLGFGNLRTLLWVSVISLPLLGATWVLALLDASERHPLLTPFLSLAVLVHAGFSLAGYCFANNRVRQNLLRSILRCMGKKVPLIDTTSVVGVPSTSSQNINAQSRSALAYHSSLDPTRRNIGISASSTTSRSTTKTSSSPYRSDTHLRHTSTSTSNYNSTSDMPSYLRGFEHETAGGGGRRHRDPPPEGGGGAREEKRERRGREERRDESDSDSDGSEGRSLDLASSHSSDDEESGSRRHRSRGLTNARQGYLPNITEHVSRCGTPPSLNVVTNSQLFPAVQTNYGTRWSSQLPEAYLPNPNVPEVGRWSAETGSDNEFSPKNNSPNPLPPPGETRLGRSEQQYALRYDDRYGSDAILAYKGGYAPKVGGGRQDNLNYQEGGERRCEEEMEEKQHVSDKYLFPYTAEEDHVTIHNNYMHAVHPGSRITSPVINDINNPGGMEYHHHHGGSHMGSHMGSQVGSRMGSVMGSVHGSICGSMRSSPSPLMPPVSMMHTGHHPDPPQIEEQNEETPV</sequence>
<dbReference type="Pfam" id="PF23592">
    <property type="entry name" value="Cadherin_CELSR2_9th"/>
    <property type="match status" value="1"/>
</dbReference>
<dbReference type="FunFam" id="2.60.40.60:FF:000249">
    <property type="entry name" value="Starry night"/>
    <property type="match status" value="1"/>
</dbReference>
<evidence type="ECO:0000256" key="5">
    <source>
        <dbReference type="ARBA" id="ARBA00022475"/>
    </source>
</evidence>
<dbReference type="InterPro" id="IPR020894">
    <property type="entry name" value="Cadherin_CS"/>
</dbReference>
<dbReference type="Gene3D" id="2.170.300.10">
    <property type="entry name" value="Tie2 ligand-binding domain superfamily"/>
    <property type="match status" value="1"/>
</dbReference>
<dbReference type="InterPro" id="IPR000742">
    <property type="entry name" value="EGF"/>
</dbReference>
<dbReference type="InterPro" id="IPR002126">
    <property type="entry name" value="Cadherin-like_dom"/>
</dbReference>
<feature type="domain" description="Laminin G" evidence="26">
    <location>
        <begin position="1512"/>
        <end position="1711"/>
    </location>
</feature>
<dbReference type="Pfam" id="PF02793">
    <property type="entry name" value="HRM"/>
    <property type="match status" value="1"/>
</dbReference>
<evidence type="ECO:0000256" key="22">
    <source>
        <dbReference type="PROSITE-ProRule" id="PRU00076"/>
    </source>
</evidence>
<dbReference type="PRINTS" id="PR00249">
    <property type="entry name" value="GPCRSECRETIN"/>
</dbReference>
<dbReference type="InterPro" id="IPR000832">
    <property type="entry name" value="GPCR_2_secretin-like"/>
</dbReference>
<dbReference type="GO" id="GO:0004930">
    <property type="term" value="F:G protein-coupled receptor activity"/>
    <property type="evidence" value="ECO:0007669"/>
    <property type="project" value="UniProtKB-KW"/>
</dbReference>
<comment type="caution">
    <text evidence="22">Lacks conserved residue(s) required for the propagation of feature annotation.</text>
</comment>
<dbReference type="SUPFAM" id="SSF57196">
    <property type="entry name" value="EGF/Laminin"/>
    <property type="match status" value="2"/>
</dbReference>
<keyword evidence="15 25" id="KW-0472">Membrane</keyword>
<dbReference type="GO" id="GO:0035159">
    <property type="term" value="P:regulation of tube length, open tracheal system"/>
    <property type="evidence" value="ECO:0007669"/>
    <property type="project" value="UniProtKB-ARBA"/>
</dbReference>
<dbReference type="Pfam" id="PF02210">
    <property type="entry name" value="Laminin_G_2"/>
    <property type="match status" value="2"/>
</dbReference>
<keyword evidence="7" id="KW-0597">Phosphoprotein</keyword>
<dbReference type="InterPro" id="IPR013320">
    <property type="entry name" value="ConA-like_dom_sf"/>
</dbReference>
<feature type="compositionally biased region" description="Low complexity" evidence="24">
    <location>
        <begin position="3266"/>
        <end position="3280"/>
    </location>
</feature>
<dbReference type="CDD" id="cd00055">
    <property type="entry name" value="EGF_Lam"/>
    <property type="match status" value="2"/>
</dbReference>
<keyword evidence="8 25" id="KW-0812">Transmembrane</keyword>
<dbReference type="SMART" id="SM00112">
    <property type="entry name" value="CA"/>
    <property type="match status" value="8"/>
</dbReference>
<evidence type="ECO:0000256" key="15">
    <source>
        <dbReference type="ARBA" id="ARBA00023136"/>
    </source>
</evidence>
<dbReference type="Pfam" id="PF16489">
    <property type="entry name" value="GAIN"/>
    <property type="match status" value="1"/>
</dbReference>
<dbReference type="GO" id="GO:0007156">
    <property type="term" value="P:homophilic cell adhesion via plasma membrane adhesion molecules"/>
    <property type="evidence" value="ECO:0007669"/>
    <property type="project" value="InterPro"/>
</dbReference>
<feature type="disulfide bond" evidence="22">
    <location>
        <begin position="1740"/>
        <end position="1749"/>
    </location>
</feature>
<dbReference type="InterPro" id="IPR015919">
    <property type="entry name" value="Cadherin-like_sf"/>
</dbReference>
<dbReference type="GO" id="GO:0005509">
    <property type="term" value="F:calcium ion binding"/>
    <property type="evidence" value="ECO:0007669"/>
    <property type="project" value="UniProtKB-UniRule"/>
</dbReference>
<dbReference type="FunFam" id="2.60.40.60:FF:000005">
    <property type="entry name" value="Protocadherin 9"/>
    <property type="match status" value="1"/>
</dbReference>
<dbReference type="CDD" id="cd00110">
    <property type="entry name" value="LamG"/>
    <property type="match status" value="2"/>
</dbReference>
<feature type="domain" description="Cadherin" evidence="32">
    <location>
        <begin position="742"/>
        <end position="844"/>
    </location>
</feature>
<dbReference type="FunFam" id="2.60.40.60:FF:000044">
    <property type="entry name" value="Cadherin, EGF LAG seven-pass G-type receptor 3"/>
    <property type="match status" value="1"/>
</dbReference>
<dbReference type="SMART" id="SM00181">
    <property type="entry name" value="EGF"/>
    <property type="match status" value="5"/>
</dbReference>
<dbReference type="FunFam" id="2.60.40.60:FF:000013">
    <property type="entry name" value="Cadherin EGF LAG seven-pass G-type receptor"/>
    <property type="match status" value="1"/>
</dbReference>
<feature type="compositionally biased region" description="Low complexity" evidence="24">
    <location>
        <begin position="2937"/>
        <end position="2948"/>
    </location>
</feature>
<evidence type="ECO:0000256" key="24">
    <source>
        <dbReference type="SAM" id="MobiDB-lite"/>
    </source>
</evidence>
<dbReference type="InterPro" id="IPR032471">
    <property type="entry name" value="AGRL2-4_GAIN_subdom_A"/>
</dbReference>
<gene>
    <name evidence="33" type="ORF">PHAECO_LOCUS4934</name>
</gene>
<feature type="domain" description="Laminin G" evidence="26">
    <location>
        <begin position="1754"/>
        <end position="1921"/>
    </location>
</feature>
<dbReference type="Pfam" id="PF00002">
    <property type="entry name" value="7tm_2"/>
    <property type="match status" value="1"/>
</dbReference>
<feature type="transmembrane region" description="Helical" evidence="25">
    <location>
        <begin position="2647"/>
        <end position="2664"/>
    </location>
</feature>
<keyword evidence="13 25" id="KW-1133">Transmembrane helix</keyword>
<dbReference type="GO" id="GO:0048638">
    <property type="term" value="P:regulation of developmental growth"/>
    <property type="evidence" value="ECO:0007669"/>
    <property type="project" value="UniProtKB-ARBA"/>
</dbReference>
<keyword evidence="11 21" id="KW-0106">Calcium</keyword>
<dbReference type="GO" id="GO:0022603">
    <property type="term" value="P:regulation of anatomical structure morphogenesis"/>
    <property type="evidence" value="ECO:0007669"/>
    <property type="project" value="UniProtKB-ARBA"/>
</dbReference>
<dbReference type="InterPro" id="IPR001791">
    <property type="entry name" value="Laminin_G"/>
</dbReference>
<feature type="transmembrane region" description="Helical" evidence="25">
    <location>
        <begin position="2756"/>
        <end position="2776"/>
    </location>
</feature>
<dbReference type="FunFam" id="2.60.40.60:FF:000038">
    <property type="entry name" value="Cadherin EGF LAG seven-pass G-type receptor 3"/>
    <property type="match status" value="1"/>
</dbReference>
<dbReference type="SMART" id="SM00303">
    <property type="entry name" value="GPS"/>
    <property type="match status" value="1"/>
</dbReference>
<evidence type="ECO:0000256" key="8">
    <source>
        <dbReference type="ARBA" id="ARBA00022692"/>
    </source>
</evidence>
<feature type="domain" description="G-protein coupled receptors family 2 profile 1" evidence="30">
    <location>
        <begin position="2087"/>
        <end position="2161"/>
    </location>
</feature>
<name>A0A9P0GTN6_PHACE</name>
<keyword evidence="9" id="KW-0732">Signal</keyword>
<evidence type="ECO:0000313" key="34">
    <source>
        <dbReference type="Proteomes" id="UP001153737"/>
    </source>
</evidence>
<evidence type="ECO:0000256" key="17">
    <source>
        <dbReference type="ARBA" id="ARBA00023170"/>
    </source>
</evidence>
<dbReference type="Gene3D" id="4.10.1240.10">
    <property type="entry name" value="GPCR, family 2, extracellular hormone receptor domain"/>
    <property type="match status" value="1"/>
</dbReference>
<feature type="transmembrane region" description="Helical" evidence="25">
    <location>
        <begin position="2797"/>
        <end position="2817"/>
    </location>
</feature>
<comment type="subcellular location">
    <subcellularLocation>
        <location evidence="1">Apical cell membrane</location>
    </subcellularLocation>
    <subcellularLocation>
        <location evidence="3">Cell membrane</location>
        <topology evidence="3">Multi-pass membrane protein</topology>
    </subcellularLocation>
    <subcellularLocation>
        <location evidence="2">Cell membrane</location>
        <topology evidence="2">Single-pass type I membrane protein</topology>
    </subcellularLocation>
</comment>
<dbReference type="InterPro" id="IPR001881">
    <property type="entry name" value="EGF-like_Ca-bd_dom"/>
</dbReference>
<feature type="region of interest" description="Disordered" evidence="24">
    <location>
        <begin position="2905"/>
        <end position="3040"/>
    </location>
</feature>
<feature type="domain" description="EGF-like" evidence="27">
    <location>
        <begin position="1958"/>
        <end position="1998"/>
    </location>
</feature>
<dbReference type="InterPro" id="IPR002049">
    <property type="entry name" value="LE_dom"/>
</dbReference>
<dbReference type="PROSITE" id="PS50027">
    <property type="entry name" value="EGF_LAM_2"/>
    <property type="match status" value="1"/>
</dbReference>
<dbReference type="GO" id="GO:0048468">
    <property type="term" value="P:cell development"/>
    <property type="evidence" value="ECO:0007669"/>
    <property type="project" value="UniProtKB-ARBA"/>
</dbReference>
<dbReference type="InterPro" id="IPR001879">
    <property type="entry name" value="GPCR_2_extracellular_dom"/>
</dbReference>
<keyword evidence="14" id="KW-0297">G-protein coupled receptor</keyword>
<feature type="domain" description="Cadherin" evidence="32">
    <location>
        <begin position="631"/>
        <end position="741"/>
    </location>
</feature>
<feature type="region of interest" description="Disordered" evidence="24">
    <location>
        <begin position="3091"/>
        <end position="3124"/>
    </location>
</feature>
<evidence type="ECO:0000256" key="9">
    <source>
        <dbReference type="ARBA" id="ARBA00022729"/>
    </source>
</evidence>
<feature type="domain" description="EGF-like" evidence="27">
    <location>
        <begin position="1428"/>
        <end position="1464"/>
    </location>
</feature>
<evidence type="ECO:0000256" key="12">
    <source>
        <dbReference type="ARBA" id="ARBA00022889"/>
    </source>
</evidence>
<feature type="domain" description="Cadherin" evidence="32">
    <location>
        <begin position="302"/>
        <end position="406"/>
    </location>
</feature>
<evidence type="ECO:0000259" key="30">
    <source>
        <dbReference type="PROSITE" id="PS50227"/>
    </source>
</evidence>
<keyword evidence="19" id="KW-0807">Transducer</keyword>
<dbReference type="InterPro" id="IPR046338">
    <property type="entry name" value="GAIN_dom_sf"/>
</dbReference>
<dbReference type="Gene3D" id="1.20.1070.10">
    <property type="entry name" value="Rhodopsin 7-helix transmembrane proteins"/>
    <property type="match status" value="1"/>
</dbReference>
<keyword evidence="17" id="KW-0675">Receptor</keyword>
<feature type="domain" description="Laminin EGF-like" evidence="28">
    <location>
        <begin position="2055"/>
        <end position="2102"/>
    </location>
</feature>
<dbReference type="PROSITE" id="PS50221">
    <property type="entry name" value="GAIN_B"/>
    <property type="match status" value="1"/>
</dbReference>
<dbReference type="InterPro" id="IPR000203">
    <property type="entry name" value="GPS"/>
</dbReference>
<feature type="disulfide bond" evidence="23">
    <location>
        <begin position="2076"/>
        <end position="2085"/>
    </location>
</feature>
<feature type="transmembrane region" description="Helical" evidence="25">
    <location>
        <begin position="2716"/>
        <end position="2736"/>
    </location>
</feature>
<feature type="domain" description="G-protein coupled receptors family 2 profile 2" evidence="31">
    <location>
        <begin position="2608"/>
        <end position="2849"/>
    </location>
</feature>
<evidence type="ECO:0000259" key="28">
    <source>
        <dbReference type="PROSITE" id="PS50027"/>
    </source>
</evidence>
<feature type="domain" description="GAIN-B" evidence="29">
    <location>
        <begin position="2433"/>
        <end position="2599"/>
    </location>
</feature>
<dbReference type="SUPFAM" id="SSF49313">
    <property type="entry name" value="Cadherin-like"/>
    <property type="match status" value="9"/>
</dbReference>
<dbReference type="PANTHER" id="PTHR24026:SF51">
    <property type="entry name" value="PROTOCADHERIN-LIKE WING POLARITY PROTEIN STAN"/>
    <property type="match status" value="1"/>
</dbReference>
<dbReference type="InterPro" id="IPR057244">
    <property type="entry name" value="GAIN_B"/>
</dbReference>
<dbReference type="SMART" id="SM00179">
    <property type="entry name" value="EGF_CA"/>
    <property type="match status" value="2"/>
</dbReference>
<evidence type="ECO:0000256" key="23">
    <source>
        <dbReference type="PROSITE-ProRule" id="PRU00460"/>
    </source>
</evidence>
<evidence type="ECO:0000256" key="19">
    <source>
        <dbReference type="ARBA" id="ARBA00023224"/>
    </source>
</evidence>
<feature type="disulfide bond" evidence="23">
    <location>
        <begin position="2055"/>
        <end position="2067"/>
    </location>
</feature>
<dbReference type="GO" id="GO:0051239">
    <property type="term" value="P:regulation of multicellular organismal process"/>
    <property type="evidence" value="ECO:0007669"/>
    <property type="project" value="UniProtKB-ARBA"/>
</dbReference>
<keyword evidence="6 22" id="KW-0245">EGF-like domain</keyword>
<dbReference type="GO" id="GO:0001737">
    <property type="term" value="P:establishment of imaginal disc-derived wing hair orientation"/>
    <property type="evidence" value="ECO:0007669"/>
    <property type="project" value="UniProtKB-ARBA"/>
</dbReference>
<organism evidence="33 34">
    <name type="scientific">Phaedon cochleariae</name>
    <name type="common">Mustard beetle</name>
    <dbReference type="NCBI Taxonomy" id="80249"/>
    <lineage>
        <taxon>Eukaryota</taxon>
        <taxon>Metazoa</taxon>
        <taxon>Ecdysozoa</taxon>
        <taxon>Arthropoda</taxon>
        <taxon>Hexapoda</taxon>
        <taxon>Insecta</taxon>
        <taxon>Pterygota</taxon>
        <taxon>Neoptera</taxon>
        <taxon>Endopterygota</taxon>
        <taxon>Coleoptera</taxon>
        <taxon>Polyphaga</taxon>
        <taxon>Cucujiformia</taxon>
        <taxon>Chrysomeloidea</taxon>
        <taxon>Chrysomelidae</taxon>
        <taxon>Chrysomelinae</taxon>
        <taxon>Chrysomelini</taxon>
        <taxon>Phaedon</taxon>
    </lineage>
</organism>
<feature type="domain" description="EGF-like" evidence="27">
    <location>
        <begin position="1714"/>
        <end position="1750"/>
    </location>
</feature>
<keyword evidence="16 22" id="KW-1015">Disulfide bond</keyword>
<feature type="compositionally biased region" description="Basic and acidic residues" evidence="24">
    <location>
        <begin position="2980"/>
        <end position="2996"/>
    </location>
</feature>
<keyword evidence="34" id="KW-1185">Reference proteome</keyword>
<dbReference type="CDD" id="cd11304">
    <property type="entry name" value="Cadherin_repeat"/>
    <property type="match status" value="9"/>
</dbReference>
<dbReference type="PROSITE" id="PS50227">
    <property type="entry name" value="G_PROTEIN_RECEP_F2_3"/>
    <property type="match status" value="1"/>
</dbReference>
<evidence type="ECO:0000256" key="1">
    <source>
        <dbReference type="ARBA" id="ARBA00004221"/>
    </source>
</evidence>
<feature type="domain" description="Cadherin" evidence="32">
    <location>
        <begin position="954"/>
        <end position="1059"/>
    </location>
</feature>
<dbReference type="Gene3D" id="1.25.40.610">
    <property type="match status" value="1"/>
</dbReference>
<dbReference type="FunFam" id="2.10.25.10:FF:000011">
    <property type="entry name" value="Cadherin EGF LAG seven-pass G-type receptor"/>
    <property type="match status" value="1"/>
</dbReference>
<evidence type="ECO:0000256" key="21">
    <source>
        <dbReference type="PROSITE-ProRule" id="PRU00043"/>
    </source>
</evidence>
<evidence type="ECO:0000256" key="3">
    <source>
        <dbReference type="ARBA" id="ARBA00004651"/>
    </source>
</evidence>
<feature type="region of interest" description="Disordered" evidence="24">
    <location>
        <begin position="3266"/>
        <end position="3300"/>
    </location>
</feature>
<protein>
    <recommendedName>
        <fullName evidence="35">Protocadherin-like wing polarity protein stan</fullName>
    </recommendedName>
</protein>
<dbReference type="Gene3D" id="2.10.25.10">
    <property type="entry name" value="Laminin"/>
    <property type="match status" value="4"/>
</dbReference>
<evidence type="ECO:0000313" key="33">
    <source>
        <dbReference type="EMBL" id="CAH1153853.1"/>
    </source>
</evidence>
<dbReference type="FunFam" id="2.60.40.60:FF:000256">
    <property type="entry name" value="Starry night, isoform B"/>
    <property type="match status" value="1"/>
</dbReference>
<dbReference type="Pfam" id="PF00008">
    <property type="entry name" value="EGF"/>
    <property type="match status" value="2"/>
</dbReference>
<dbReference type="CDD" id="cd00054">
    <property type="entry name" value="EGF_CA"/>
    <property type="match status" value="4"/>
</dbReference>
<evidence type="ECO:0000259" key="26">
    <source>
        <dbReference type="PROSITE" id="PS50025"/>
    </source>
</evidence>
<feature type="compositionally biased region" description="Low complexity" evidence="24">
    <location>
        <begin position="2911"/>
        <end position="2926"/>
    </location>
</feature>
<dbReference type="SMART" id="SM00180">
    <property type="entry name" value="EGF_Lam"/>
    <property type="match status" value="1"/>
</dbReference>
<evidence type="ECO:0000256" key="7">
    <source>
        <dbReference type="ARBA" id="ARBA00022553"/>
    </source>
</evidence>
<evidence type="ECO:0000259" key="31">
    <source>
        <dbReference type="PROSITE" id="PS50261"/>
    </source>
</evidence>
<keyword evidence="5" id="KW-1003">Cell membrane</keyword>
<feature type="domain" description="Cadherin" evidence="32">
    <location>
        <begin position="845"/>
        <end position="953"/>
    </location>
</feature>
<feature type="disulfide bond" evidence="22">
    <location>
        <begin position="1454"/>
        <end position="1463"/>
    </location>
</feature>
<dbReference type="PROSITE" id="PS01248">
    <property type="entry name" value="EGF_LAM_1"/>
    <property type="match status" value="1"/>
</dbReference>
<dbReference type="FunFam" id="2.60.40.60:FF:000029">
    <property type="entry name" value="Cadherin EGF LAG seven-pass G-type receptor 3"/>
    <property type="match status" value="1"/>
</dbReference>
<feature type="domain" description="Cadherin" evidence="32">
    <location>
        <begin position="407"/>
        <end position="523"/>
    </location>
</feature>
<dbReference type="PROSITE" id="PS50261">
    <property type="entry name" value="G_PROTEIN_RECEP_F2_4"/>
    <property type="match status" value="1"/>
</dbReference>
<dbReference type="FunFam" id="2.60.120.200:FF:000173">
    <property type="entry name" value="Cadherin EGF LAG seven-pass G-type receptor"/>
    <property type="match status" value="1"/>
</dbReference>
<dbReference type="OrthoDB" id="26203at2759"/>
<dbReference type="Pfam" id="PF01825">
    <property type="entry name" value="GPS"/>
    <property type="match status" value="1"/>
</dbReference>
<dbReference type="PROSITE" id="PS01186">
    <property type="entry name" value="EGF_2"/>
    <property type="match status" value="1"/>
</dbReference>
<dbReference type="EMBL" id="OU896721">
    <property type="protein sequence ID" value="CAH1153853.1"/>
    <property type="molecule type" value="Genomic_DNA"/>
</dbReference>
<keyword evidence="12" id="KW-0130">Cell adhesion</keyword>
<evidence type="ECO:0008006" key="35">
    <source>
        <dbReference type="Google" id="ProtNLM"/>
    </source>
</evidence>
<dbReference type="PROSITE" id="PS00232">
    <property type="entry name" value="CADHERIN_1"/>
    <property type="match status" value="5"/>
</dbReference>
<evidence type="ECO:0000259" key="27">
    <source>
        <dbReference type="PROSITE" id="PS50026"/>
    </source>
</evidence>
<dbReference type="GO" id="GO:0016324">
    <property type="term" value="C:apical plasma membrane"/>
    <property type="evidence" value="ECO:0007669"/>
    <property type="project" value="UniProtKB-SubCell"/>
</dbReference>
<dbReference type="SMART" id="SM00282">
    <property type="entry name" value="LamG"/>
    <property type="match status" value="2"/>
</dbReference>
<dbReference type="FunFam" id="4.10.1240.10:FF:000021">
    <property type="entry name" value="Cadherin EGF LAG seven-pass G-type receptor"/>
    <property type="match status" value="1"/>
</dbReference>
<keyword evidence="4" id="KW-0217">Developmental protein</keyword>
<accession>A0A9P0GTN6</accession>
<evidence type="ECO:0000256" key="20">
    <source>
        <dbReference type="ARBA" id="ARBA00023292"/>
    </source>
</evidence>
<dbReference type="PROSITE" id="PS50026">
    <property type="entry name" value="EGF_3"/>
    <property type="match status" value="3"/>
</dbReference>
<dbReference type="InterPro" id="IPR056286">
    <property type="entry name" value="Cadherin_CELSR1-3_9th"/>
</dbReference>
<dbReference type="Pfam" id="PF00053">
    <property type="entry name" value="EGF_laminin"/>
    <property type="match status" value="1"/>
</dbReference>
<feature type="domain" description="Cadherin" evidence="32">
    <location>
        <begin position="1060"/>
        <end position="1166"/>
    </location>
</feature>
<feature type="transmembrane region" description="Helical" evidence="25">
    <location>
        <begin position="12"/>
        <end position="34"/>
    </location>
</feature>
<dbReference type="PROSITE" id="PS50025">
    <property type="entry name" value="LAM_G_DOMAIN"/>
    <property type="match status" value="2"/>
</dbReference>
<dbReference type="SUPFAM" id="SSF49899">
    <property type="entry name" value="Concanavalin A-like lectins/glucanases"/>
    <property type="match status" value="2"/>
</dbReference>
<evidence type="ECO:0000256" key="10">
    <source>
        <dbReference type="ARBA" id="ARBA00022737"/>
    </source>
</evidence>
<dbReference type="Gene3D" id="2.60.40.60">
    <property type="entry name" value="Cadherins"/>
    <property type="match status" value="9"/>
</dbReference>
<dbReference type="GO" id="GO:0042067">
    <property type="term" value="P:establishment of ommatidial planar polarity"/>
    <property type="evidence" value="ECO:0007669"/>
    <property type="project" value="UniProtKB-ARBA"/>
</dbReference>
<dbReference type="FunFam" id="2.60.40.60:FF:000010">
    <property type="entry name" value="Cadherin EGF LAG seven-pass G-type receptor 3"/>
    <property type="match status" value="1"/>
</dbReference>
<dbReference type="FunFam" id="2.60.40.60:FF:000020">
    <property type="entry name" value="Dachsous cadherin-related 1b"/>
    <property type="match status" value="1"/>
</dbReference>
<evidence type="ECO:0000256" key="14">
    <source>
        <dbReference type="ARBA" id="ARBA00023040"/>
    </source>
</evidence>
<evidence type="ECO:0000259" key="29">
    <source>
        <dbReference type="PROSITE" id="PS50221"/>
    </source>
</evidence>
<keyword evidence="10" id="KW-0677">Repeat</keyword>
<keyword evidence="20 23" id="KW-0424">Laminin EGF-like domain</keyword>
<evidence type="ECO:0000256" key="16">
    <source>
        <dbReference type="ARBA" id="ARBA00023157"/>
    </source>
</evidence>
<proteinExistence type="predicted"/>
<dbReference type="InterPro" id="IPR017981">
    <property type="entry name" value="GPCR_2-like_7TM"/>
</dbReference>
<dbReference type="FunFam" id="2.10.25.10:FF:000089">
    <property type="entry name" value="Cadherin EGF LAG seven-pass G-type receptor 3"/>
    <property type="match status" value="1"/>
</dbReference>
<dbReference type="Pfam" id="PF00028">
    <property type="entry name" value="Cadherin"/>
    <property type="match status" value="7"/>
</dbReference>
<dbReference type="FunFam" id="2.60.120.200:FF:000059">
    <property type="entry name" value="Cadherin EGF LAG seven-pass G-type receptor 1"/>
    <property type="match status" value="1"/>
</dbReference>
<dbReference type="FunFam" id="1.20.1070.10:FF:000202">
    <property type="entry name" value="Cadherin EGF LAG seven-pass G-type receptor"/>
    <property type="match status" value="1"/>
</dbReference>
<dbReference type="PANTHER" id="PTHR24026">
    <property type="entry name" value="FAT ATYPICAL CADHERIN-RELATED"/>
    <property type="match status" value="1"/>
</dbReference>
<keyword evidence="18" id="KW-0325">Glycoprotein</keyword>
<evidence type="ECO:0000256" key="11">
    <source>
        <dbReference type="ARBA" id="ARBA00022837"/>
    </source>
</evidence>
<dbReference type="InterPro" id="IPR036445">
    <property type="entry name" value="GPCR_2_extracell_dom_sf"/>
</dbReference>
<dbReference type="GO" id="GO:0007166">
    <property type="term" value="P:cell surface receptor signaling pathway"/>
    <property type="evidence" value="ECO:0007669"/>
    <property type="project" value="InterPro"/>
</dbReference>
<dbReference type="PRINTS" id="PR00205">
    <property type="entry name" value="CADHERIN"/>
</dbReference>
<reference evidence="33" key="1">
    <citation type="submission" date="2022-01" db="EMBL/GenBank/DDBJ databases">
        <authorList>
            <person name="King R."/>
        </authorList>
    </citation>
    <scope>NUCLEOTIDE SEQUENCE</scope>
</reference>
<feature type="transmembrane region" description="Helical" evidence="25">
    <location>
        <begin position="2829"/>
        <end position="2848"/>
    </location>
</feature>
<dbReference type="Proteomes" id="UP001153737">
    <property type="component" value="Chromosome 15"/>
</dbReference>
<evidence type="ECO:0000259" key="32">
    <source>
        <dbReference type="PROSITE" id="PS50268"/>
    </source>
</evidence>
<evidence type="ECO:0000256" key="18">
    <source>
        <dbReference type="ARBA" id="ARBA00023180"/>
    </source>
</evidence>
<dbReference type="SMART" id="SM00008">
    <property type="entry name" value="HormR"/>
    <property type="match status" value="1"/>
</dbReference>
<evidence type="ECO:0000256" key="4">
    <source>
        <dbReference type="ARBA" id="ARBA00022473"/>
    </source>
</evidence>
<evidence type="ECO:0000256" key="13">
    <source>
        <dbReference type="ARBA" id="ARBA00022989"/>
    </source>
</evidence>
<feature type="transmembrane region" description="Helical" evidence="25">
    <location>
        <begin position="2616"/>
        <end position="2635"/>
    </location>
</feature>
<dbReference type="Gene3D" id="2.60.120.200">
    <property type="match status" value="2"/>
</dbReference>
<dbReference type="GO" id="GO:0030054">
    <property type="term" value="C:cell junction"/>
    <property type="evidence" value="ECO:0007669"/>
    <property type="project" value="UniProtKB-ARBA"/>
</dbReference>
<dbReference type="CDD" id="cd15441">
    <property type="entry name" value="7tmB2_CELSR_Adhesion_IV"/>
    <property type="match status" value="1"/>
</dbReference>
<dbReference type="PROSITE" id="PS50268">
    <property type="entry name" value="CADHERIN_2"/>
    <property type="match status" value="8"/>
</dbReference>
<feature type="disulfide bond" evidence="23">
    <location>
        <begin position="2057"/>
        <end position="2074"/>
    </location>
</feature>
<feature type="transmembrane region" description="Helical" evidence="25">
    <location>
        <begin position="2684"/>
        <end position="2704"/>
    </location>
</feature>
<dbReference type="Gene3D" id="2.60.220.50">
    <property type="match status" value="1"/>
</dbReference>